<dbReference type="AlphaFoldDB" id="A0A8H7CIN8"/>
<keyword evidence="3" id="KW-0349">Heme</keyword>
<dbReference type="GO" id="GO:0004601">
    <property type="term" value="F:peroxidase activity"/>
    <property type="evidence" value="ECO:0007669"/>
    <property type="project" value="UniProtKB-KW"/>
</dbReference>
<evidence type="ECO:0000313" key="9">
    <source>
        <dbReference type="EMBL" id="KAF7337392.1"/>
    </source>
</evidence>
<dbReference type="PANTHER" id="PTHR33577:SF9">
    <property type="entry name" value="PEROXIDASE STCC"/>
    <property type="match status" value="1"/>
</dbReference>
<feature type="domain" description="Heme haloperoxidase family profile" evidence="8">
    <location>
        <begin position="68"/>
        <end position="283"/>
    </location>
</feature>
<dbReference type="InterPro" id="IPR000028">
    <property type="entry name" value="Chloroperoxidase"/>
</dbReference>
<accession>A0A8H7CIN8</accession>
<keyword evidence="6" id="KW-0408">Iron</keyword>
<dbReference type="EMBL" id="JACAZH010000034">
    <property type="protein sequence ID" value="KAF7337392.1"/>
    <property type="molecule type" value="Genomic_DNA"/>
</dbReference>
<name>A0A8H7CIN8_9AGAR</name>
<proteinExistence type="inferred from homology"/>
<dbReference type="Gene3D" id="1.10.489.10">
    <property type="entry name" value="Chloroperoxidase-like"/>
    <property type="match status" value="1"/>
</dbReference>
<comment type="caution">
    <text evidence="9">The sequence shown here is derived from an EMBL/GenBank/DDBJ whole genome shotgun (WGS) entry which is preliminary data.</text>
</comment>
<dbReference type="SUPFAM" id="SSF47571">
    <property type="entry name" value="Cloroperoxidase"/>
    <property type="match status" value="1"/>
</dbReference>
<dbReference type="GO" id="GO:0046872">
    <property type="term" value="F:metal ion binding"/>
    <property type="evidence" value="ECO:0007669"/>
    <property type="project" value="UniProtKB-KW"/>
</dbReference>
<keyword evidence="5" id="KW-0560">Oxidoreductase</keyword>
<evidence type="ECO:0000256" key="7">
    <source>
        <dbReference type="ARBA" id="ARBA00025795"/>
    </source>
</evidence>
<comment type="similarity">
    <text evidence="7">Belongs to the chloroperoxidase family.</text>
</comment>
<dbReference type="PROSITE" id="PS51405">
    <property type="entry name" value="HEME_HALOPEROXIDASE"/>
    <property type="match status" value="1"/>
</dbReference>
<reference evidence="9" key="1">
    <citation type="submission" date="2020-05" db="EMBL/GenBank/DDBJ databases">
        <title>Mycena genomes resolve the evolution of fungal bioluminescence.</title>
        <authorList>
            <person name="Tsai I.J."/>
        </authorList>
    </citation>
    <scope>NUCLEOTIDE SEQUENCE</scope>
    <source>
        <strain evidence="9">160909Yilan</strain>
    </source>
</reference>
<comment type="cofactor">
    <cofactor evidence="1">
        <name>heme b</name>
        <dbReference type="ChEBI" id="CHEBI:60344"/>
    </cofactor>
</comment>
<evidence type="ECO:0000256" key="4">
    <source>
        <dbReference type="ARBA" id="ARBA00022723"/>
    </source>
</evidence>
<evidence type="ECO:0000259" key="8">
    <source>
        <dbReference type="PROSITE" id="PS51405"/>
    </source>
</evidence>
<keyword evidence="2 9" id="KW-0575">Peroxidase</keyword>
<organism evidence="9 10">
    <name type="scientific">Mycena sanguinolenta</name>
    <dbReference type="NCBI Taxonomy" id="230812"/>
    <lineage>
        <taxon>Eukaryota</taxon>
        <taxon>Fungi</taxon>
        <taxon>Dikarya</taxon>
        <taxon>Basidiomycota</taxon>
        <taxon>Agaricomycotina</taxon>
        <taxon>Agaricomycetes</taxon>
        <taxon>Agaricomycetidae</taxon>
        <taxon>Agaricales</taxon>
        <taxon>Marasmiineae</taxon>
        <taxon>Mycenaceae</taxon>
        <taxon>Mycena</taxon>
    </lineage>
</organism>
<dbReference type="OrthoDB" id="407298at2759"/>
<evidence type="ECO:0000256" key="2">
    <source>
        <dbReference type="ARBA" id="ARBA00022559"/>
    </source>
</evidence>
<evidence type="ECO:0000313" key="10">
    <source>
        <dbReference type="Proteomes" id="UP000623467"/>
    </source>
</evidence>
<keyword evidence="10" id="KW-1185">Reference proteome</keyword>
<evidence type="ECO:0000256" key="3">
    <source>
        <dbReference type="ARBA" id="ARBA00022617"/>
    </source>
</evidence>
<dbReference type="InterPro" id="IPR036851">
    <property type="entry name" value="Chloroperoxidase-like_sf"/>
</dbReference>
<protein>
    <submittedName>
        <fullName evidence="9">Putative sterigmatocystin biosynthesis peroxidase stcC</fullName>
    </submittedName>
</protein>
<sequence>MPLDLSIPRHRSNIRPDYFQAPGPSKGPPPIFILRQSLSHLDRAPMSLPATHPKVDAKAGKTCPVTGRSHEYQPPAEGDIRSVCPAINTMANHGYIRRDGKKISPLAMYRGLKACYGLSTPLAMFLTVGGWFLIRRIARITLLELGLHNAVEHDASVVHVDCPEGQKYAPIKIQPDLVEEFATHVMKAASEGAGRRLSESDVVVTDDDIVRARIRREKVCRPLDSMHAEIARGEMAIILGVWNKTVDGKKGAPLQWMRTWLANERLPEGWHPDHVETLRSVIKRATALRTEMKKMQDEESQAAAAKAPKP</sequence>
<keyword evidence="4" id="KW-0479">Metal-binding</keyword>
<evidence type="ECO:0000256" key="5">
    <source>
        <dbReference type="ARBA" id="ARBA00023002"/>
    </source>
</evidence>
<dbReference type="Pfam" id="PF01328">
    <property type="entry name" value="Peroxidase_2"/>
    <property type="match status" value="1"/>
</dbReference>
<dbReference type="Proteomes" id="UP000623467">
    <property type="component" value="Unassembled WGS sequence"/>
</dbReference>
<dbReference type="PANTHER" id="PTHR33577">
    <property type="entry name" value="STERIGMATOCYSTIN BIOSYNTHESIS PEROXIDASE STCC-RELATED"/>
    <property type="match status" value="1"/>
</dbReference>
<evidence type="ECO:0000256" key="6">
    <source>
        <dbReference type="ARBA" id="ARBA00023004"/>
    </source>
</evidence>
<gene>
    <name evidence="9" type="ORF">MSAN_02265400</name>
</gene>
<evidence type="ECO:0000256" key="1">
    <source>
        <dbReference type="ARBA" id="ARBA00001970"/>
    </source>
</evidence>